<evidence type="ECO:0000256" key="1">
    <source>
        <dbReference type="SAM" id="MobiDB-lite"/>
    </source>
</evidence>
<dbReference type="EMBL" id="GDJX01002075">
    <property type="protein sequence ID" value="JAT65861.1"/>
    <property type="molecule type" value="Transcribed_RNA"/>
</dbReference>
<dbReference type="PANTHER" id="PTHR37173:SF1">
    <property type="entry name" value="PROLINE-RICH FAMILY PROTEIN"/>
    <property type="match status" value="1"/>
</dbReference>
<feature type="region of interest" description="Disordered" evidence="1">
    <location>
        <begin position="295"/>
        <end position="322"/>
    </location>
</feature>
<sequence>MAAPPTSASPDPAVALPPASASPNPPPPRPFISSIPSPLLPLPSHFPSQSILGRPPNPVAVPQGLLYPICPPARGFPTRSSGAVPRPHAGDHHVVTVANPAGYLRNSSPTAILTFPAAAVQARPLGFPSDHAAQVYHHQRHQRQQHGPVHQARLPQQPQAQPSSCPQFVLPRPAGGGGVSAPPPPDSAPSAAASTAPPPPPKSVPAASAHPKVTSFQAVTSNPELGNFKDLRDKSREDGIFLVSDRKVRLSESPSGSLYALCRSWVRNGLPQEIQANFGDGIKLLPRPLPLKVAEPPTLEKSAVDAEEDDEKEEHADSVDKLSAHDLLQRHINRAKRVRARLREERLQRIERYKQRLSLLLPLPVEQTRSDAAPGD</sequence>
<feature type="region of interest" description="Disordered" evidence="1">
    <location>
        <begin position="1"/>
        <end position="36"/>
    </location>
</feature>
<feature type="region of interest" description="Disordered" evidence="1">
    <location>
        <begin position="135"/>
        <end position="231"/>
    </location>
</feature>
<protein>
    <submittedName>
        <fullName evidence="2">Uncharacterized protein</fullName>
    </submittedName>
</protein>
<dbReference type="AlphaFoldDB" id="A0A1D1ZGF3"/>
<feature type="compositionally biased region" description="Basic and acidic residues" evidence="1">
    <location>
        <begin position="313"/>
        <end position="322"/>
    </location>
</feature>
<accession>A0A1D1ZGF3</accession>
<proteinExistence type="predicted"/>
<name>A0A1D1ZGF3_9ARAE</name>
<organism evidence="2">
    <name type="scientific">Anthurium amnicola</name>
    <dbReference type="NCBI Taxonomy" id="1678845"/>
    <lineage>
        <taxon>Eukaryota</taxon>
        <taxon>Viridiplantae</taxon>
        <taxon>Streptophyta</taxon>
        <taxon>Embryophyta</taxon>
        <taxon>Tracheophyta</taxon>
        <taxon>Spermatophyta</taxon>
        <taxon>Magnoliopsida</taxon>
        <taxon>Liliopsida</taxon>
        <taxon>Araceae</taxon>
        <taxon>Pothoideae</taxon>
        <taxon>Potheae</taxon>
        <taxon>Anthurium</taxon>
    </lineage>
</organism>
<gene>
    <name evidence="2" type="ORF">g.34320</name>
</gene>
<feature type="compositionally biased region" description="Polar residues" evidence="1">
    <location>
        <begin position="214"/>
        <end position="224"/>
    </location>
</feature>
<evidence type="ECO:0000313" key="2">
    <source>
        <dbReference type="EMBL" id="JAT65861.1"/>
    </source>
</evidence>
<dbReference type="PANTHER" id="PTHR37173">
    <property type="entry name" value="HYDROXYPROLINE-RICH GLYCOPROTEIN FAMILY PROTEIN"/>
    <property type="match status" value="1"/>
</dbReference>
<feature type="compositionally biased region" description="Low complexity" evidence="1">
    <location>
        <begin position="145"/>
        <end position="173"/>
    </location>
</feature>
<feature type="compositionally biased region" description="Low complexity" evidence="1">
    <location>
        <begin position="1"/>
        <end position="22"/>
    </location>
</feature>
<reference evidence="2" key="1">
    <citation type="submission" date="2015-07" db="EMBL/GenBank/DDBJ databases">
        <title>Transcriptome Assembly of Anthurium amnicola.</title>
        <authorList>
            <person name="Suzuki J."/>
        </authorList>
    </citation>
    <scope>NUCLEOTIDE SEQUENCE</scope>
</reference>